<name>A0A9D1H290_9FIRM</name>
<dbReference type="GO" id="GO:0009306">
    <property type="term" value="P:protein secretion"/>
    <property type="evidence" value="ECO:0007669"/>
    <property type="project" value="UniProtKB-UniRule"/>
</dbReference>
<dbReference type="Proteomes" id="UP000824165">
    <property type="component" value="Unassembled WGS sequence"/>
</dbReference>
<dbReference type="GO" id="GO:0065002">
    <property type="term" value="P:intracellular protein transmembrane transport"/>
    <property type="evidence" value="ECO:0007669"/>
    <property type="project" value="TreeGrafter"/>
</dbReference>
<comment type="similarity">
    <text evidence="2 10">Belongs to the SecG family.</text>
</comment>
<evidence type="ECO:0000256" key="9">
    <source>
        <dbReference type="ARBA" id="ARBA00023136"/>
    </source>
</evidence>
<dbReference type="PRINTS" id="PR01651">
    <property type="entry name" value="SECGEXPORT"/>
</dbReference>
<comment type="subcellular location">
    <subcellularLocation>
        <location evidence="1 10">Cell membrane</location>
        <topology evidence="1 10">Multi-pass membrane protein</topology>
    </subcellularLocation>
</comment>
<keyword evidence="6 10" id="KW-0653">Protein transport</keyword>
<keyword evidence="5 10" id="KW-0812">Transmembrane</keyword>
<evidence type="ECO:0000256" key="10">
    <source>
        <dbReference type="RuleBase" id="RU365087"/>
    </source>
</evidence>
<dbReference type="EMBL" id="DVLU01000028">
    <property type="protein sequence ID" value="HIT84898.1"/>
    <property type="molecule type" value="Genomic_DNA"/>
</dbReference>
<dbReference type="GO" id="GO:0015450">
    <property type="term" value="F:protein-transporting ATPase activity"/>
    <property type="evidence" value="ECO:0007669"/>
    <property type="project" value="UniProtKB-UniRule"/>
</dbReference>
<organism evidence="11 12">
    <name type="scientific">Candidatus Ornithomonoglobus intestinigallinarum</name>
    <dbReference type="NCBI Taxonomy" id="2840894"/>
    <lineage>
        <taxon>Bacteria</taxon>
        <taxon>Bacillati</taxon>
        <taxon>Bacillota</taxon>
        <taxon>Clostridia</taxon>
        <taxon>Candidatus Ornithomonoglobus</taxon>
    </lineage>
</organism>
<gene>
    <name evidence="11" type="primary">secG</name>
    <name evidence="11" type="ORF">IAA60_03215</name>
</gene>
<dbReference type="NCBIfam" id="TIGR00810">
    <property type="entry name" value="secG"/>
    <property type="match status" value="1"/>
</dbReference>
<evidence type="ECO:0000256" key="6">
    <source>
        <dbReference type="ARBA" id="ARBA00022927"/>
    </source>
</evidence>
<evidence type="ECO:0000256" key="5">
    <source>
        <dbReference type="ARBA" id="ARBA00022692"/>
    </source>
</evidence>
<dbReference type="InterPro" id="IPR004692">
    <property type="entry name" value="SecG"/>
</dbReference>
<protein>
    <recommendedName>
        <fullName evidence="10">Protein-export membrane protein SecG</fullName>
    </recommendedName>
</protein>
<keyword evidence="3 10" id="KW-0813">Transport</keyword>
<comment type="function">
    <text evidence="10">Involved in protein export. Participates in an early event of protein translocation.</text>
</comment>
<reference evidence="11" key="2">
    <citation type="journal article" date="2021" name="PeerJ">
        <title>Extensive microbial diversity within the chicken gut microbiome revealed by metagenomics and culture.</title>
        <authorList>
            <person name="Gilroy R."/>
            <person name="Ravi A."/>
            <person name="Getino M."/>
            <person name="Pursley I."/>
            <person name="Horton D.L."/>
            <person name="Alikhan N.F."/>
            <person name="Baker D."/>
            <person name="Gharbi K."/>
            <person name="Hall N."/>
            <person name="Watson M."/>
            <person name="Adriaenssens E.M."/>
            <person name="Foster-Nyarko E."/>
            <person name="Jarju S."/>
            <person name="Secka A."/>
            <person name="Antonio M."/>
            <person name="Oren A."/>
            <person name="Chaudhuri R.R."/>
            <person name="La Ragione R."/>
            <person name="Hildebrand F."/>
            <person name="Pallen M.J."/>
        </authorList>
    </citation>
    <scope>NUCLEOTIDE SEQUENCE</scope>
    <source>
        <strain evidence="11">CHK181-108</strain>
    </source>
</reference>
<feature type="transmembrane region" description="Helical" evidence="10">
    <location>
        <begin position="6"/>
        <end position="22"/>
    </location>
</feature>
<accession>A0A9D1H290</accession>
<keyword evidence="4 10" id="KW-1003">Cell membrane</keyword>
<feature type="transmembrane region" description="Helical" evidence="10">
    <location>
        <begin position="56"/>
        <end position="78"/>
    </location>
</feature>
<evidence type="ECO:0000313" key="11">
    <source>
        <dbReference type="EMBL" id="HIT84898.1"/>
    </source>
</evidence>
<keyword evidence="9 10" id="KW-0472">Membrane</keyword>
<dbReference type="AlphaFoldDB" id="A0A9D1H290"/>
<evidence type="ECO:0000256" key="8">
    <source>
        <dbReference type="ARBA" id="ARBA00023010"/>
    </source>
</evidence>
<keyword evidence="8 10" id="KW-0811">Translocation</keyword>
<evidence type="ECO:0000256" key="7">
    <source>
        <dbReference type="ARBA" id="ARBA00022989"/>
    </source>
</evidence>
<reference evidence="11" key="1">
    <citation type="submission" date="2020-10" db="EMBL/GenBank/DDBJ databases">
        <authorList>
            <person name="Gilroy R."/>
        </authorList>
    </citation>
    <scope>NUCLEOTIDE SEQUENCE</scope>
    <source>
        <strain evidence="11">CHK181-108</strain>
    </source>
</reference>
<keyword evidence="7 10" id="KW-1133">Transmembrane helix</keyword>
<dbReference type="PANTHER" id="PTHR34182:SF1">
    <property type="entry name" value="PROTEIN-EXPORT MEMBRANE PROTEIN SECG"/>
    <property type="match status" value="1"/>
</dbReference>
<comment type="caution">
    <text evidence="11">The sequence shown here is derived from an EMBL/GenBank/DDBJ whole genome shotgun (WGS) entry which is preliminary data.</text>
</comment>
<sequence length="80" mass="8664">MQNVLLVIHIIVTLLLIFIVLVQEGKDPGMRGIQGASSDMGDSFFKHNGGTTKEAMYIKITTTLAILFLITTMALVVLSA</sequence>
<dbReference type="Pfam" id="PF03840">
    <property type="entry name" value="SecG"/>
    <property type="match status" value="1"/>
</dbReference>
<evidence type="ECO:0000256" key="2">
    <source>
        <dbReference type="ARBA" id="ARBA00008445"/>
    </source>
</evidence>
<proteinExistence type="inferred from homology"/>
<dbReference type="GO" id="GO:0005886">
    <property type="term" value="C:plasma membrane"/>
    <property type="evidence" value="ECO:0007669"/>
    <property type="project" value="UniProtKB-SubCell"/>
</dbReference>
<evidence type="ECO:0000256" key="3">
    <source>
        <dbReference type="ARBA" id="ARBA00022448"/>
    </source>
</evidence>
<dbReference type="PANTHER" id="PTHR34182">
    <property type="entry name" value="PROTEIN-EXPORT MEMBRANE PROTEIN SECG"/>
    <property type="match status" value="1"/>
</dbReference>
<evidence type="ECO:0000256" key="4">
    <source>
        <dbReference type="ARBA" id="ARBA00022475"/>
    </source>
</evidence>
<dbReference type="GO" id="GO:0043952">
    <property type="term" value="P:protein transport by the Sec complex"/>
    <property type="evidence" value="ECO:0007669"/>
    <property type="project" value="TreeGrafter"/>
</dbReference>
<evidence type="ECO:0000313" key="12">
    <source>
        <dbReference type="Proteomes" id="UP000824165"/>
    </source>
</evidence>
<evidence type="ECO:0000256" key="1">
    <source>
        <dbReference type="ARBA" id="ARBA00004651"/>
    </source>
</evidence>